<dbReference type="Proteomes" id="UP000821845">
    <property type="component" value="Chromosome 8"/>
</dbReference>
<sequence length="132" mass="14688">MATNTIPTSAGNGTLQLPQSTVSNEHQALGTDMEALSNVQVRLPPFWPKNRAVWFTQVEALFDLRRITAQRTKYLHVVSTLPSEVADELDDVLSLPHATQSYDHFKTIVLTRNTGSERSSLQQLLNAEELGD</sequence>
<accession>A0ACB7RTU0</accession>
<proteinExistence type="predicted"/>
<evidence type="ECO:0000313" key="1">
    <source>
        <dbReference type="EMBL" id="KAH6924307.1"/>
    </source>
</evidence>
<keyword evidence="2" id="KW-1185">Reference proteome</keyword>
<gene>
    <name evidence="1" type="ORF">HPB50_014855</name>
</gene>
<name>A0ACB7RTU0_HYAAI</name>
<comment type="caution">
    <text evidence="1">The sequence shown here is derived from an EMBL/GenBank/DDBJ whole genome shotgun (WGS) entry which is preliminary data.</text>
</comment>
<organism evidence="1 2">
    <name type="scientific">Hyalomma asiaticum</name>
    <name type="common">Tick</name>
    <dbReference type="NCBI Taxonomy" id="266040"/>
    <lineage>
        <taxon>Eukaryota</taxon>
        <taxon>Metazoa</taxon>
        <taxon>Ecdysozoa</taxon>
        <taxon>Arthropoda</taxon>
        <taxon>Chelicerata</taxon>
        <taxon>Arachnida</taxon>
        <taxon>Acari</taxon>
        <taxon>Parasitiformes</taxon>
        <taxon>Ixodida</taxon>
        <taxon>Ixodoidea</taxon>
        <taxon>Ixodidae</taxon>
        <taxon>Hyalomminae</taxon>
        <taxon>Hyalomma</taxon>
    </lineage>
</organism>
<dbReference type="EMBL" id="CM023488">
    <property type="protein sequence ID" value="KAH6924307.1"/>
    <property type="molecule type" value="Genomic_DNA"/>
</dbReference>
<protein>
    <submittedName>
        <fullName evidence="1">Uncharacterized protein</fullName>
    </submittedName>
</protein>
<reference evidence="1" key="1">
    <citation type="submission" date="2020-05" db="EMBL/GenBank/DDBJ databases">
        <title>Large-scale comparative analyses of tick genomes elucidate their genetic diversity and vector capacities.</title>
        <authorList>
            <person name="Jia N."/>
            <person name="Wang J."/>
            <person name="Shi W."/>
            <person name="Du L."/>
            <person name="Sun Y."/>
            <person name="Zhan W."/>
            <person name="Jiang J."/>
            <person name="Wang Q."/>
            <person name="Zhang B."/>
            <person name="Ji P."/>
            <person name="Sakyi L.B."/>
            <person name="Cui X."/>
            <person name="Yuan T."/>
            <person name="Jiang B."/>
            <person name="Yang W."/>
            <person name="Lam T.T.-Y."/>
            <person name="Chang Q."/>
            <person name="Ding S."/>
            <person name="Wang X."/>
            <person name="Zhu J."/>
            <person name="Ruan X."/>
            <person name="Zhao L."/>
            <person name="Wei J."/>
            <person name="Que T."/>
            <person name="Du C."/>
            <person name="Cheng J."/>
            <person name="Dai P."/>
            <person name="Han X."/>
            <person name="Huang E."/>
            <person name="Gao Y."/>
            <person name="Liu J."/>
            <person name="Shao H."/>
            <person name="Ye R."/>
            <person name="Li L."/>
            <person name="Wei W."/>
            <person name="Wang X."/>
            <person name="Wang C."/>
            <person name="Yang T."/>
            <person name="Huo Q."/>
            <person name="Li W."/>
            <person name="Guo W."/>
            <person name="Chen H."/>
            <person name="Zhou L."/>
            <person name="Ni X."/>
            <person name="Tian J."/>
            <person name="Zhou Y."/>
            <person name="Sheng Y."/>
            <person name="Liu T."/>
            <person name="Pan Y."/>
            <person name="Xia L."/>
            <person name="Li J."/>
            <person name="Zhao F."/>
            <person name="Cao W."/>
        </authorList>
    </citation>
    <scope>NUCLEOTIDE SEQUENCE</scope>
    <source>
        <strain evidence="1">Hyas-2018</strain>
    </source>
</reference>
<evidence type="ECO:0000313" key="2">
    <source>
        <dbReference type="Proteomes" id="UP000821845"/>
    </source>
</evidence>